<feature type="region of interest" description="Disordered" evidence="1">
    <location>
        <begin position="24"/>
        <end position="140"/>
    </location>
</feature>
<reference evidence="2" key="1">
    <citation type="submission" date="2020-05" db="EMBL/GenBank/DDBJ databases">
        <title>Mycena genomes resolve the evolution of fungal bioluminescence.</title>
        <authorList>
            <person name="Tsai I.J."/>
        </authorList>
    </citation>
    <scope>NUCLEOTIDE SEQUENCE</scope>
    <source>
        <strain evidence="2">110903Hualien_Pintung</strain>
    </source>
</reference>
<evidence type="ECO:0000313" key="3">
    <source>
        <dbReference type="Proteomes" id="UP000613580"/>
    </source>
</evidence>
<dbReference type="Proteomes" id="UP000613580">
    <property type="component" value="Unassembled WGS sequence"/>
</dbReference>
<feature type="compositionally biased region" description="Basic residues" evidence="1">
    <location>
        <begin position="36"/>
        <end position="46"/>
    </location>
</feature>
<proteinExistence type="predicted"/>
<name>A0A8H6VWA8_MYCCL</name>
<feature type="region of interest" description="Disordered" evidence="1">
    <location>
        <begin position="270"/>
        <end position="299"/>
    </location>
</feature>
<feature type="compositionally biased region" description="Low complexity" evidence="1">
    <location>
        <begin position="189"/>
        <end position="203"/>
    </location>
</feature>
<dbReference type="AlphaFoldDB" id="A0A8H6VWA8"/>
<keyword evidence="3" id="KW-1185">Reference proteome</keyword>
<comment type="caution">
    <text evidence="2">The sequence shown here is derived from an EMBL/GenBank/DDBJ whole genome shotgun (WGS) entry which is preliminary data.</text>
</comment>
<accession>A0A8H6VWA8</accession>
<dbReference type="EMBL" id="JACAZE010000019">
    <property type="protein sequence ID" value="KAF7294301.1"/>
    <property type="molecule type" value="Genomic_DNA"/>
</dbReference>
<feature type="compositionally biased region" description="Polar residues" evidence="1">
    <location>
        <begin position="97"/>
        <end position="111"/>
    </location>
</feature>
<sequence length="412" mass="43824">MLQKPYFYNEAEVLRLFVLLPPSKMMSSSQRSSSSSRRKSGKNKGKGRADPLPGSFPGQFRAATPGPPGPHEPWDHQPSTSGLGLFGDGQLDEFGQNPLSSPHSMGRSFSLNPAGELDPTSPFHGLPQRPHSSVAGSFGVPHVRSDASALAAIARPGHFHRNPLPVQTKTPYSSPVVGGAVPSLSGRQSSHASSGYGYSAAGSTRRGYDDRYSGYASSQQHGRGYGTASMSSLGSGFSSLSRFTAGSGSMSSLGAVDSFDSGNNNHRYGHSFLSPNNSGSSGWSSTPASTQYRGRGRPTSRYRGAIYEAPHDDLDGMGYALAGLSISGHGHGHGPVSRHSRRFVPQDLHSGPTFVVEPSEAGSDEYDEYHWHGSGSGLSDSAYTDEYEADYDYDEDEDGYSGGDLDYDEYSD</sequence>
<evidence type="ECO:0000256" key="1">
    <source>
        <dbReference type="SAM" id="MobiDB-lite"/>
    </source>
</evidence>
<feature type="region of interest" description="Disordered" evidence="1">
    <location>
        <begin position="183"/>
        <end position="205"/>
    </location>
</feature>
<protein>
    <submittedName>
        <fullName evidence="2">Uncharacterized protein</fullName>
    </submittedName>
</protein>
<gene>
    <name evidence="2" type="ORF">HMN09_01159100</name>
</gene>
<feature type="compositionally biased region" description="Low complexity" evidence="1">
    <location>
        <begin position="24"/>
        <end position="35"/>
    </location>
</feature>
<feature type="compositionally biased region" description="Low complexity" evidence="1">
    <location>
        <begin position="274"/>
        <end position="290"/>
    </location>
</feature>
<feature type="region of interest" description="Disordered" evidence="1">
    <location>
        <begin position="365"/>
        <end position="412"/>
    </location>
</feature>
<evidence type="ECO:0000313" key="2">
    <source>
        <dbReference type="EMBL" id="KAF7294301.1"/>
    </source>
</evidence>
<organism evidence="2 3">
    <name type="scientific">Mycena chlorophos</name>
    <name type="common">Agaric fungus</name>
    <name type="synonym">Agaricus chlorophos</name>
    <dbReference type="NCBI Taxonomy" id="658473"/>
    <lineage>
        <taxon>Eukaryota</taxon>
        <taxon>Fungi</taxon>
        <taxon>Dikarya</taxon>
        <taxon>Basidiomycota</taxon>
        <taxon>Agaricomycotina</taxon>
        <taxon>Agaricomycetes</taxon>
        <taxon>Agaricomycetidae</taxon>
        <taxon>Agaricales</taxon>
        <taxon>Marasmiineae</taxon>
        <taxon>Mycenaceae</taxon>
        <taxon>Mycena</taxon>
    </lineage>
</organism>
<feature type="compositionally biased region" description="Acidic residues" evidence="1">
    <location>
        <begin position="383"/>
        <end position="412"/>
    </location>
</feature>
<dbReference type="OrthoDB" id="10672237at2759"/>